<dbReference type="Proteomes" id="UP001447188">
    <property type="component" value="Unassembled WGS sequence"/>
</dbReference>
<protein>
    <submittedName>
        <fullName evidence="1">Uncharacterized protein</fullName>
    </submittedName>
</protein>
<gene>
    <name evidence="1" type="ORF">Q9L58_005289</name>
</gene>
<comment type="caution">
    <text evidence="1">The sequence shown here is derived from an EMBL/GenBank/DDBJ whole genome shotgun (WGS) entry which is preliminary data.</text>
</comment>
<keyword evidence="2" id="KW-1185">Reference proteome</keyword>
<proteinExistence type="predicted"/>
<reference evidence="1 2" key="1">
    <citation type="submission" date="2024-02" db="EMBL/GenBank/DDBJ databases">
        <title>Discinaceae phylogenomics.</title>
        <authorList>
            <person name="Dirks A.C."/>
            <person name="James T.Y."/>
        </authorList>
    </citation>
    <scope>NUCLEOTIDE SEQUENCE [LARGE SCALE GENOMIC DNA]</scope>
    <source>
        <strain evidence="1 2">ACD0624</strain>
    </source>
</reference>
<organism evidence="1 2">
    <name type="scientific">Discina gigas</name>
    <dbReference type="NCBI Taxonomy" id="1032678"/>
    <lineage>
        <taxon>Eukaryota</taxon>
        <taxon>Fungi</taxon>
        <taxon>Dikarya</taxon>
        <taxon>Ascomycota</taxon>
        <taxon>Pezizomycotina</taxon>
        <taxon>Pezizomycetes</taxon>
        <taxon>Pezizales</taxon>
        <taxon>Discinaceae</taxon>
        <taxon>Discina</taxon>
    </lineage>
</organism>
<name>A0ABR3GJP8_9PEZI</name>
<dbReference type="EMBL" id="JBBBZM010000063">
    <property type="protein sequence ID" value="KAL0635756.1"/>
    <property type="molecule type" value="Genomic_DNA"/>
</dbReference>
<accession>A0ABR3GJP8</accession>
<evidence type="ECO:0000313" key="1">
    <source>
        <dbReference type="EMBL" id="KAL0635756.1"/>
    </source>
</evidence>
<evidence type="ECO:0000313" key="2">
    <source>
        <dbReference type="Proteomes" id="UP001447188"/>
    </source>
</evidence>
<sequence>MHPECPPPTPPASPTVSVFNLASLAVNVPRTCPSTCNCPKICELTTDTDAPVVPVDTNNPPPATTDDEVVSQGLNPEAQDFTPKASASGPHEPISSLMLPASIENKASCSRHPRDCCKTSKAAPCNAAKLEKLHLNKKAAQAASITCCDLRTPAACETVASCVKDTPCHGRLKDVEDVTGPTYTSPESGSV</sequence>